<keyword evidence="5" id="KW-1185">Reference proteome</keyword>
<keyword evidence="2" id="KW-0677">Repeat</keyword>
<dbReference type="InterPro" id="IPR036322">
    <property type="entry name" value="WD40_repeat_dom_sf"/>
</dbReference>
<evidence type="ECO:0000256" key="2">
    <source>
        <dbReference type="ARBA" id="ARBA00022737"/>
    </source>
</evidence>
<accession>X6P2B2</accession>
<dbReference type="InterPro" id="IPR015943">
    <property type="entry name" value="WD40/YVTN_repeat-like_dom_sf"/>
</dbReference>
<dbReference type="EMBL" id="ASPP01003995">
    <property type="protein sequence ID" value="ETO32695.1"/>
    <property type="molecule type" value="Genomic_DNA"/>
</dbReference>
<sequence length="214" mass="25815">MNLNQYKSKLIFTIKDIRIILQHWIKISHVKFGWINEFNKLISNYLYIYFTFHKFISSHKLTIIFNGHINTVFSIDYVNQFIYSGSSDKIVRVWDINNKQIKLFDGHSDALYCVKFSSYIIKTIIKMSFVLHQIFVKHKNDKNNKEYLDVMNICKWILKQRIMYPMKRIKYAIDYVKDKLIDKDGEIKSIDEKSYEKLLEKDATILLERIKKKH</sequence>
<dbReference type="AlphaFoldDB" id="X6P2B2"/>
<dbReference type="InterPro" id="IPR001680">
    <property type="entry name" value="WD40_rpt"/>
</dbReference>
<dbReference type="InterPro" id="IPR019775">
    <property type="entry name" value="WD40_repeat_CS"/>
</dbReference>
<evidence type="ECO:0000313" key="4">
    <source>
        <dbReference type="EMBL" id="ETO32695.1"/>
    </source>
</evidence>
<keyword evidence="1 3" id="KW-0853">WD repeat</keyword>
<dbReference type="PANTHER" id="PTHR22847">
    <property type="entry name" value="WD40 REPEAT PROTEIN"/>
    <property type="match status" value="1"/>
</dbReference>
<evidence type="ECO:0000313" key="5">
    <source>
        <dbReference type="Proteomes" id="UP000023152"/>
    </source>
</evidence>
<dbReference type="SUPFAM" id="SSF50978">
    <property type="entry name" value="WD40 repeat-like"/>
    <property type="match status" value="1"/>
</dbReference>
<evidence type="ECO:0000256" key="3">
    <source>
        <dbReference type="PROSITE-ProRule" id="PRU00221"/>
    </source>
</evidence>
<dbReference type="GO" id="GO:1990234">
    <property type="term" value="C:transferase complex"/>
    <property type="evidence" value="ECO:0007669"/>
    <property type="project" value="UniProtKB-ARBA"/>
</dbReference>
<reference evidence="4 5" key="1">
    <citation type="journal article" date="2013" name="Curr. Biol.">
        <title>The Genome of the Foraminiferan Reticulomyxa filosa.</title>
        <authorList>
            <person name="Glockner G."/>
            <person name="Hulsmann N."/>
            <person name="Schleicher M."/>
            <person name="Noegel A.A."/>
            <person name="Eichinger L."/>
            <person name="Gallinger C."/>
            <person name="Pawlowski J."/>
            <person name="Sierra R."/>
            <person name="Euteneuer U."/>
            <person name="Pillet L."/>
            <person name="Moustafa A."/>
            <person name="Platzer M."/>
            <person name="Groth M."/>
            <person name="Szafranski K."/>
            <person name="Schliwa M."/>
        </authorList>
    </citation>
    <scope>NUCLEOTIDE SEQUENCE [LARGE SCALE GENOMIC DNA]</scope>
</reference>
<dbReference type="Gene3D" id="2.130.10.10">
    <property type="entry name" value="YVTN repeat-like/Quinoprotein amine dehydrogenase"/>
    <property type="match status" value="1"/>
</dbReference>
<dbReference type="PROSITE" id="PS50082">
    <property type="entry name" value="WD_REPEATS_2"/>
    <property type="match status" value="1"/>
</dbReference>
<comment type="caution">
    <text evidence="4">The sequence shown here is derived from an EMBL/GenBank/DDBJ whole genome shotgun (WGS) entry which is preliminary data.</text>
</comment>
<protein>
    <submittedName>
        <fullName evidence="4">Uncharacterized protein</fullName>
    </submittedName>
</protein>
<name>X6P2B2_RETFI</name>
<proteinExistence type="predicted"/>
<evidence type="ECO:0000256" key="1">
    <source>
        <dbReference type="ARBA" id="ARBA00022574"/>
    </source>
</evidence>
<dbReference type="PANTHER" id="PTHR22847:SF637">
    <property type="entry name" value="WD REPEAT DOMAIN 5B"/>
    <property type="match status" value="1"/>
</dbReference>
<dbReference type="Pfam" id="PF00400">
    <property type="entry name" value="WD40"/>
    <property type="match status" value="1"/>
</dbReference>
<feature type="repeat" description="WD" evidence="3">
    <location>
        <begin position="65"/>
        <end position="104"/>
    </location>
</feature>
<dbReference type="PROSITE" id="PS50294">
    <property type="entry name" value="WD_REPEATS_REGION"/>
    <property type="match status" value="1"/>
</dbReference>
<dbReference type="PROSITE" id="PS00678">
    <property type="entry name" value="WD_REPEATS_1"/>
    <property type="match status" value="1"/>
</dbReference>
<dbReference type="SMART" id="SM00320">
    <property type="entry name" value="WD40"/>
    <property type="match status" value="1"/>
</dbReference>
<gene>
    <name evidence="4" type="ORF">RFI_04415</name>
</gene>
<dbReference type="Proteomes" id="UP000023152">
    <property type="component" value="Unassembled WGS sequence"/>
</dbReference>
<organism evidence="4 5">
    <name type="scientific">Reticulomyxa filosa</name>
    <dbReference type="NCBI Taxonomy" id="46433"/>
    <lineage>
        <taxon>Eukaryota</taxon>
        <taxon>Sar</taxon>
        <taxon>Rhizaria</taxon>
        <taxon>Retaria</taxon>
        <taxon>Foraminifera</taxon>
        <taxon>Monothalamids</taxon>
        <taxon>Reticulomyxidae</taxon>
        <taxon>Reticulomyxa</taxon>
    </lineage>
</organism>